<keyword evidence="1" id="KW-0472">Membrane</keyword>
<comment type="caution">
    <text evidence="2">The sequence shown here is derived from an EMBL/GenBank/DDBJ whole genome shotgun (WGS) entry which is preliminary data.</text>
</comment>
<gene>
    <name evidence="2" type="ORF">HNQ85_001220</name>
</gene>
<accession>A0A7V9YZ53</accession>
<name>A0A7V9YZ53_9BACL</name>
<sequence length="134" mass="15839">MDKWGCITGGFIMVLIPILFLSFHISMKEEEQELDSFTFKKSESPNLINIIEFREMTYTEDPYTVLYSMRIYYGKRGSILKKYKEFKPGNSPIDINDDFKIHWENDELVTIDAIRKNEKGESYLVETFKIDLSQ</sequence>
<protein>
    <submittedName>
        <fullName evidence="2">Uncharacterized protein</fullName>
    </submittedName>
</protein>
<feature type="transmembrane region" description="Helical" evidence="1">
    <location>
        <begin position="7"/>
        <end position="27"/>
    </location>
</feature>
<keyword evidence="1" id="KW-0812">Transmembrane</keyword>
<reference evidence="2 3" key="1">
    <citation type="submission" date="2020-07" db="EMBL/GenBank/DDBJ databases">
        <title>Genomic Encyclopedia of Type Strains, Phase IV (KMG-IV): sequencing the most valuable type-strain genomes for metagenomic binning, comparative biology and taxonomic classification.</title>
        <authorList>
            <person name="Goeker M."/>
        </authorList>
    </citation>
    <scope>NUCLEOTIDE SEQUENCE [LARGE SCALE GENOMIC DNA]</scope>
    <source>
        <strain evidence="2 3">DSM 25220</strain>
    </source>
</reference>
<dbReference type="Proteomes" id="UP000580891">
    <property type="component" value="Unassembled WGS sequence"/>
</dbReference>
<evidence type="ECO:0000313" key="2">
    <source>
        <dbReference type="EMBL" id="MBA2870950.1"/>
    </source>
</evidence>
<dbReference type="EMBL" id="JACDUU010000002">
    <property type="protein sequence ID" value="MBA2870950.1"/>
    <property type="molecule type" value="Genomic_DNA"/>
</dbReference>
<keyword evidence="3" id="KW-1185">Reference proteome</keyword>
<dbReference type="AlphaFoldDB" id="A0A7V9YZ53"/>
<organism evidence="2 3">
    <name type="scientific">[Anoxybacillus] calidus</name>
    <dbReference type="NCBI Taxonomy" id="575178"/>
    <lineage>
        <taxon>Bacteria</taxon>
        <taxon>Bacillati</taxon>
        <taxon>Bacillota</taxon>
        <taxon>Bacilli</taxon>
        <taxon>Bacillales</taxon>
        <taxon>Anoxybacillaceae</taxon>
        <taxon>Paranoxybacillus</taxon>
    </lineage>
</organism>
<proteinExistence type="predicted"/>
<evidence type="ECO:0000313" key="3">
    <source>
        <dbReference type="Proteomes" id="UP000580891"/>
    </source>
</evidence>
<keyword evidence="1" id="KW-1133">Transmembrane helix</keyword>
<evidence type="ECO:0000256" key="1">
    <source>
        <dbReference type="SAM" id="Phobius"/>
    </source>
</evidence>